<evidence type="ECO:0000313" key="2">
    <source>
        <dbReference type="EMBL" id="REG94133.1"/>
    </source>
</evidence>
<evidence type="ECO:0000313" key="3">
    <source>
        <dbReference type="Proteomes" id="UP000257136"/>
    </source>
</evidence>
<dbReference type="Pfam" id="PF16819">
    <property type="entry name" value="DUF5074"/>
    <property type="match status" value="1"/>
</dbReference>
<organism evidence="2 3">
    <name type="scientific">Flavobacterium aquicola</name>
    <dbReference type="NCBI Taxonomy" id="1682742"/>
    <lineage>
        <taxon>Bacteria</taxon>
        <taxon>Pseudomonadati</taxon>
        <taxon>Bacteroidota</taxon>
        <taxon>Flavobacteriia</taxon>
        <taxon>Flavobacteriales</taxon>
        <taxon>Flavobacteriaceae</taxon>
        <taxon>Flavobacterium</taxon>
    </lineage>
</organism>
<reference evidence="2 3" key="1">
    <citation type="submission" date="2018-08" db="EMBL/GenBank/DDBJ databases">
        <title>Genomic Encyclopedia of Archaeal and Bacterial Type Strains, Phase II (KMG-II): from individual species to whole genera.</title>
        <authorList>
            <person name="Goeker M."/>
        </authorList>
    </citation>
    <scope>NUCLEOTIDE SEQUENCE [LARGE SCALE GENOMIC DNA]</scope>
    <source>
        <strain evidence="2 3">DSM 100880</strain>
    </source>
</reference>
<protein>
    <submittedName>
        <fullName evidence="2">Uncharacterized protein</fullName>
    </submittedName>
</protein>
<keyword evidence="1" id="KW-0732">Signal</keyword>
<feature type="signal peptide" evidence="1">
    <location>
        <begin position="1"/>
        <end position="22"/>
    </location>
</feature>
<comment type="caution">
    <text evidence="2">The sequence shown here is derived from an EMBL/GenBank/DDBJ whole genome shotgun (WGS) entry which is preliminary data.</text>
</comment>
<dbReference type="Gene3D" id="2.130.10.10">
    <property type="entry name" value="YVTN repeat-like/Quinoprotein amine dehydrogenase"/>
    <property type="match status" value="1"/>
</dbReference>
<dbReference type="EMBL" id="QUNI01000013">
    <property type="protein sequence ID" value="REG94133.1"/>
    <property type="molecule type" value="Genomic_DNA"/>
</dbReference>
<dbReference type="Proteomes" id="UP000257136">
    <property type="component" value="Unassembled WGS sequence"/>
</dbReference>
<feature type="chain" id="PRO_5017574838" evidence="1">
    <location>
        <begin position="23"/>
        <end position="359"/>
    </location>
</feature>
<accession>A0A3E0E8S0</accession>
<sequence>MKISKLLLIAFGISLFASCSNDDDNDNNNNNNDPKGNYENGFFILNEGSDTSGKGTVSFSSNDFSFFAKDAYTAANAGDLLGKFVQNIFFDGDKAYIIAGGADVINVVNRYTFKLIAKIDTGLVNPRYGVVKDGKAYVTNANTYAEWGGAWDADGNTDDYVAVIDLATNKFESKINVNTTANRIIEKNGKLYITDPNSTDKLSVVNIATKTVETPIIIGSSADTMEEKDGVLYILRGPFGSRSEIVKVKLSDKTTSTIAFPEALDGAGHMDIYKDKIYYTVSNSVYGITTTATEASTTPIVTATSVANLYGFAVNNDRIYLSDSGDYKSDSKAYIYNLTGTLQKELTVGIGPNGFYFND</sequence>
<dbReference type="OrthoDB" id="9773938at2"/>
<dbReference type="PANTHER" id="PTHR47197:SF3">
    <property type="entry name" value="DIHYDRO-HEME D1 DEHYDROGENASE"/>
    <property type="match status" value="1"/>
</dbReference>
<dbReference type="PANTHER" id="PTHR47197">
    <property type="entry name" value="PROTEIN NIRF"/>
    <property type="match status" value="1"/>
</dbReference>
<proteinExistence type="predicted"/>
<dbReference type="PROSITE" id="PS51257">
    <property type="entry name" value="PROKAR_LIPOPROTEIN"/>
    <property type="match status" value="1"/>
</dbReference>
<name>A0A3E0E8S0_9FLAO</name>
<dbReference type="RefSeq" id="WP_115814605.1">
    <property type="nucleotide sequence ID" value="NZ_QUNI01000013.1"/>
</dbReference>
<dbReference type="InterPro" id="IPR051200">
    <property type="entry name" value="Host-pathogen_enzymatic-act"/>
</dbReference>
<evidence type="ECO:0000256" key="1">
    <source>
        <dbReference type="SAM" id="SignalP"/>
    </source>
</evidence>
<dbReference type="AlphaFoldDB" id="A0A3E0E8S0"/>
<dbReference type="InterPro" id="IPR015943">
    <property type="entry name" value="WD40/YVTN_repeat-like_dom_sf"/>
</dbReference>
<gene>
    <name evidence="2" type="ORF">C8P67_113108</name>
</gene>
<keyword evidence="3" id="KW-1185">Reference proteome</keyword>
<dbReference type="InterPro" id="IPR031815">
    <property type="entry name" value="DUF5074"/>
</dbReference>
<dbReference type="SUPFAM" id="SSF63825">
    <property type="entry name" value="YWTD domain"/>
    <property type="match status" value="1"/>
</dbReference>